<dbReference type="Gene3D" id="3.40.1580.10">
    <property type="entry name" value="SMI1/KNR4-like"/>
    <property type="match status" value="1"/>
</dbReference>
<organism evidence="2">
    <name type="scientific">Oscillatoriales cyanobacterium SpSt-418</name>
    <dbReference type="NCBI Taxonomy" id="2282169"/>
    <lineage>
        <taxon>Bacteria</taxon>
        <taxon>Bacillati</taxon>
        <taxon>Cyanobacteriota</taxon>
        <taxon>Cyanophyceae</taxon>
        <taxon>Oscillatoriophycideae</taxon>
        <taxon>Oscillatoriales</taxon>
    </lineage>
</organism>
<sequence length="196" mass="22908">MSAIQNCQSWEEMLPLLHFSEDDSGTGISTELEIREFEQAHNILFPPDYKEFCQLFGTGVAGIRQLIYCPPTKQLLQVQEGLEITANSIREFPSRNPVVDQQKIAILENGFTFADDMGSCMLVWDLRTYRPEDSSYDIYWAVWDCPDSEVFEEDFKFVGRSFFEFIRDYCYGPRMVELYDPDDSCLIELTYHRLKL</sequence>
<dbReference type="SUPFAM" id="SSF160631">
    <property type="entry name" value="SMI1/KNR4-like"/>
    <property type="match status" value="1"/>
</dbReference>
<dbReference type="InterPro" id="IPR037883">
    <property type="entry name" value="Knr4/Smi1-like_sf"/>
</dbReference>
<proteinExistence type="predicted"/>
<feature type="domain" description="Knr4/Smi1-like" evidence="1">
    <location>
        <begin position="28"/>
        <end position="168"/>
    </location>
</feature>
<dbReference type="EMBL" id="DSRU01000135">
    <property type="protein sequence ID" value="HFM98006.1"/>
    <property type="molecule type" value="Genomic_DNA"/>
</dbReference>
<reference evidence="2" key="1">
    <citation type="journal article" date="2020" name="mSystems">
        <title>Genome- and Community-Level Interaction Insights into Carbon Utilization and Element Cycling Functions of Hydrothermarchaeota in Hydrothermal Sediment.</title>
        <authorList>
            <person name="Zhou Z."/>
            <person name="Liu Y."/>
            <person name="Xu W."/>
            <person name="Pan J."/>
            <person name="Luo Z.H."/>
            <person name="Li M."/>
        </authorList>
    </citation>
    <scope>NUCLEOTIDE SEQUENCE [LARGE SCALE GENOMIC DNA]</scope>
    <source>
        <strain evidence="2">SpSt-418</strain>
    </source>
</reference>
<gene>
    <name evidence="2" type="ORF">ENR64_09675</name>
</gene>
<accession>A0A7C3KDH1</accession>
<dbReference type="SMART" id="SM00860">
    <property type="entry name" value="SMI1_KNR4"/>
    <property type="match status" value="1"/>
</dbReference>
<dbReference type="InterPro" id="IPR018958">
    <property type="entry name" value="Knr4/Smi1-like_dom"/>
</dbReference>
<dbReference type="Pfam" id="PF09346">
    <property type="entry name" value="SMI1_KNR4"/>
    <property type="match status" value="1"/>
</dbReference>
<dbReference type="AlphaFoldDB" id="A0A7C3KDH1"/>
<protein>
    <submittedName>
        <fullName evidence="2">SMI1/KNR4 family protein</fullName>
    </submittedName>
</protein>
<evidence type="ECO:0000313" key="2">
    <source>
        <dbReference type="EMBL" id="HFM98006.1"/>
    </source>
</evidence>
<name>A0A7C3KDH1_9CYAN</name>
<evidence type="ECO:0000259" key="1">
    <source>
        <dbReference type="SMART" id="SM00860"/>
    </source>
</evidence>
<comment type="caution">
    <text evidence="2">The sequence shown here is derived from an EMBL/GenBank/DDBJ whole genome shotgun (WGS) entry which is preliminary data.</text>
</comment>